<name>H6LJE9_ACEWD</name>
<evidence type="ECO:0000313" key="3">
    <source>
        <dbReference type="EMBL" id="AFA49877.1"/>
    </source>
</evidence>
<sequence length="242" mass="27530">MFVVALVNSFTGNPIANGLAKEAALHYMDSHYRDLNLAIVKSGYNFKDGWYYVSVQSDISKDTAFNIYVDSYGNVKSDDYAYEVENNFTTFRRLDKELREKAIEMIAGKLNYDFDYIALRFVKEANLMMFERDMELDIHKPPLPITIDVVLFNEAVSYDKIAEVGKALEAILAANNVPVADYNIRILPLSDKPQNEDQAVSWVDSLSVSDFPAAQMDAKNLPQVIEQFELNRVNAVNEKDKK</sequence>
<dbReference type="InterPro" id="IPR056905">
    <property type="entry name" value="YfjL_C"/>
</dbReference>
<proteinExistence type="predicted"/>
<evidence type="ECO:0000259" key="1">
    <source>
        <dbReference type="Pfam" id="PF24911"/>
    </source>
</evidence>
<dbReference type="EMBL" id="CP002987">
    <property type="protein sequence ID" value="AFA49877.1"/>
    <property type="molecule type" value="Genomic_DNA"/>
</dbReference>
<reference evidence="3 4" key="2">
    <citation type="journal article" date="2012" name="PLoS ONE">
        <title>An ancient pathway combining carbon dioxide fixation with the generation and utilization of a sodium ion gradient for ATP synthesis.</title>
        <authorList>
            <person name="Poehlein A."/>
            <person name="Schmidt S."/>
            <person name="Kaster A.K."/>
            <person name="Goenrich M."/>
            <person name="Vollmers J."/>
            <person name="Thurmer A."/>
            <person name="Bertsch J."/>
            <person name="Schuchmann K."/>
            <person name="Voigt B."/>
            <person name="Hecker M."/>
            <person name="Daniel R."/>
            <person name="Thauer R.K."/>
            <person name="Gottschalk G."/>
            <person name="Muller V."/>
        </authorList>
    </citation>
    <scope>NUCLEOTIDE SEQUENCE [LARGE SCALE GENOMIC DNA]</scope>
    <source>
        <strain evidence="4">ATCC 29683 / DSM 1030 / JCM 2381 / KCTC 1655 / WB1</strain>
    </source>
</reference>
<dbReference type="STRING" id="931626.Awo_c31490"/>
<dbReference type="HOGENOM" id="CLU_1068446_0_0_9"/>
<gene>
    <name evidence="3" type="ordered locus">Awo_c31490</name>
</gene>
<reference evidence="4" key="1">
    <citation type="submission" date="2011-07" db="EMBL/GenBank/DDBJ databases">
        <title>Complete genome sequence of Acetobacterium woodii.</title>
        <authorList>
            <person name="Poehlein A."/>
            <person name="Schmidt S."/>
            <person name="Kaster A.-K."/>
            <person name="Goenrich M."/>
            <person name="Vollmers J."/>
            <person name="Thuermer A."/>
            <person name="Gottschalk G."/>
            <person name="Thauer R.K."/>
            <person name="Daniel R."/>
            <person name="Mueller V."/>
        </authorList>
    </citation>
    <scope>NUCLEOTIDE SEQUENCE [LARGE SCALE GENOMIC DNA]</scope>
    <source>
        <strain evidence="4">ATCC 29683 / DSM 1030 / JCM 2381 / KCTC 1655 / WB1</strain>
    </source>
</reference>
<accession>H6LJE9</accession>
<organism evidence="3 4">
    <name type="scientific">Acetobacterium woodii (strain ATCC 29683 / DSM 1030 / JCM 2381 / KCTC 1655 / WB1)</name>
    <dbReference type="NCBI Taxonomy" id="931626"/>
    <lineage>
        <taxon>Bacteria</taxon>
        <taxon>Bacillati</taxon>
        <taxon>Bacillota</taxon>
        <taxon>Clostridia</taxon>
        <taxon>Eubacteriales</taxon>
        <taxon>Eubacteriaceae</taxon>
        <taxon>Acetobacterium</taxon>
    </lineage>
</organism>
<dbReference type="Pfam" id="PF25425">
    <property type="entry name" value="YfjL_N"/>
    <property type="match status" value="1"/>
</dbReference>
<protein>
    <submittedName>
        <fullName evidence="3">Uncharacterized protein</fullName>
    </submittedName>
</protein>
<dbReference type="KEGG" id="awo:Awo_c31490"/>
<feature type="domain" description="YfjL-like N-terminal" evidence="2">
    <location>
        <begin position="2"/>
        <end position="78"/>
    </location>
</feature>
<dbReference type="Pfam" id="PF24911">
    <property type="entry name" value="YfjL_C"/>
    <property type="match status" value="1"/>
</dbReference>
<evidence type="ECO:0000259" key="2">
    <source>
        <dbReference type="Pfam" id="PF25425"/>
    </source>
</evidence>
<dbReference type="InterPro" id="IPR057359">
    <property type="entry name" value="YfjL_N"/>
</dbReference>
<dbReference type="Proteomes" id="UP000007177">
    <property type="component" value="Chromosome"/>
</dbReference>
<evidence type="ECO:0000313" key="4">
    <source>
        <dbReference type="Proteomes" id="UP000007177"/>
    </source>
</evidence>
<dbReference type="eggNOG" id="ENOG5032CZ7">
    <property type="taxonomic scope" value="Bacteria"/>
</dbReference>
<feature type="domain" description="YfjL-like C-terminal" evidence="1">
    <location>
        <begin position="97"/>
        <end position="211"/>
    </location>
</feature>
<dbReference type="AlphaFoldDB" id="H6LJE9"/>
<keyword evidence="4" id="KW-1185">Reference proteome</keyword>